<evidence type="ECO:0000256" key="7">
    <source>
        <dbReference type="ARBA" id="ARBA00022729"/>
    </source>
</evidence>
<dbReference type="GO" id="GO:0016740">
    <property type="term" value="F:transferase activity"/>
    <property type="evidence" value="ECO:0007669"/>
    <property type="project" value="UniProtKB-KW"/>
</dbReference>
<dbReference type="GO" id="GO:0042597">
    <property type="term" value="C:periplasmic space"/>
    <property type="evidence" value="ECO:0007669"/>
    <property type="project" value="UniProtKB-SubCell"/>
</dbReference>
<feature type="binding site" description="axial binding residue" evidence="17">
    <location>
        <position position="95"/>
    </location>
    <ligand>
        <name>heme c</name>
        <dbReference type="ChEBI" id="CHEBI:61717"/>
        <label>1</label>
    </ligand>
    <ligandPart>
        <name>Fe</name>
        <dbReference type="ChEBI" id="CHEBI:18248"/>
    </ligandPart>
</feature>
<evidence type="ECO:0000256" key="11">
    <source>
        <dbReference type="ARBA" id="ARBA00025746"/>
    </source>
</evidence>
<feature type="domain" description="Cytochrome c" evidence="19">
    <location>
        <begin position="71"/>
        <end position="157"/>
    </location>
</feature>
<dbReference type="GO" id="GO:0046872">
    <property type="term" value="F:metal ion binding"/>
    <property type="evidence" value="ECO:0007669"/>
    <property type="project" value="UniProtKB-KW"/>
</dbReference>
<dbReference type="GO" id="GO:0009055">
    <property type="term" value="F:electron transfer activity"/>
    <property type="evidence" value="ECO:0007669"/>
    <property type="project" value="InterPro"/>
</dbReference>
<feature type="binding site" description="covalent" evidence="16">
    <location>
        <position position="91"/>
    </location>
    <ligand>
        <name>heme c</name>
        <dbReference type="ChEBI" id="CHEBI:61717"/>
        <label>1</label>
    </ligand>
</feature>
<reference evidence="20" key="1">
    <citation type="submission" date="2020-03" db="EMBL/GenBank/DDBJ databases">
        <title>Genome of Pelagibius litoralis DSM 21314T.</title>
        <authorList>
            <person name="Wang G."/>
        </authorList>
    </citation>
    <scope>NUCLEOTIDE SEQUENCE</scope>
    <source>
        <strain evidence="20">DSM 21314</strain>
    </source>
</reference>
<sequence length="276" mass="30784">MTRTRIALLSAVAAGLVVSGYAFALPEGVDTIQVKAASKDHPLDELYSGWHFRTPETQALQEDDFENPGFLWVEQGVDLWETADGSEGKSCASCHGDAAESMAEAGAAMPKWNEALGKPVNMEQQINLCRSERMGAKPWKWESSELLSMTAFVRNQSRGKPVDVQVDGPMKPWFEKGETLYNTRVGQLDLACSSCHQNYYGQSIRADRLSQGQSNGFPTYRLKWQKLGSLHRRFKGCMSQVRAEPYKVGSDEFLALELYVNWRGQGLPVETPAVRQ</sequence>
<comment type="subunit">
    <text evidence="2 14">Heterodimer of SoxA and SoxX.</text>
</comment>
<dbReference type="GO" id="GO:0020037">
    <property type="term" value="F:heme binding"/>
    <property type="evidence" value="ECO:0007669"/>
    <property type="project" value="InterPro"/>
</dbReference>
<evidence type="ECO:0000256" key="10">
    <source>
        <dbReference type="ARBA" id="ARBA00023004"/>
    </source>
</evidence>
<gene>
    <name evidence="20" type="primary">soxA</name>
    <name evidence="20" type="ORF">HBA54_14095</name>
</gene>
<comment type="caution">
    <text evidence="20">The sequence shown here is derived from an EMBL/GenBank/DDBJ whole genome shotgun (WGS) entry which is preliminary data.</text>
</comment>
<comment type="catalytic activity">
    <reaction evidence="12 14">
        <text>L-cysteinyl-[SoxY protein] + thiosulfate + 2 Fe(III)-[cytochrome c] = S-sulfosulfanyl-L-cysteinyl-[SoxY protein] + 2 Fe(II)-[cytochrome c] + 2 H(+)</text>
        <dbReference type="Rhea" id="RHEA:56720"/>
        <dbReference type="Rhea" id="RHEA-COMP:10350"/>
        <dbReference type="Rhea" id="RHEA-COMP:14328"/>
        <dbReference type="Rhea" id="RHEA-COMP:14399"/>
        <dbReference type="Rhea" id="RHEA-COMP:14691"/>
        <dbReference type="ChEBI" id="CHEBI:15378"/>
        <dbReference type="ChEBI" id="CHEBI:29033"/>
        <dbReference type="ChEBI" id="CHEBI:29034"/>
        <dbReference type="ChEBI" id="CHEBI:29950"/>
        <dbReference type="ChEBI" id="CHEBI:33542"/>
        <dbReference type="ChEBI" id="CHEBI:139321"/>
        <dbReference type="EC" id="2.8.5.2"/>
    </reaction>
</comment>
<evidence type="ECO:0000256" key="15">
    <source>
        <dbReference type="PIRSR" id="PIRSR038455-1"/>
    </source>
</evidence>
<dbReference type="InterPro" id="IPR009056">
    <property type="entry name" value="Cyt_c-like_dom"/>
</dbReference>
<comment type="catalytic activity">
    <reaction evidence="13 14">
        <text>S-sulfanyl-L-cysteinyl-[SoxY protein] + thiosulfate + 2 Fe(III)-[cytochrome c] = S-(2-sulfodisulfanyl)-L-cysteinyl-[SoxY protein] + 2 Fe(II)-[cytochrome c] + 2 H(+)</text>
        <dbReference type="Rhea" id="RHEA:51224"/>
        <dbReference type="Rhea" id="RHEA-COMP:10350"/>
        <dbReference type="Rhea" id="RHEA-COMP:14399"/>
        <dbReference type="Rhea" id="RHEA-COMP:14689"/>
        <dbReference type="Rhea" id="RHEA-COMP:14690"/>
        <dbReference type="ChEBI" id="CHEBI:15378"/>
        <dbReference type="ChEBI" id="CHEBI:29033"/>
        <dbReference type="ChEBI" id="CHEBI:29034"/>
        <dbReference type="ChEBI" id="CHEBI:33542"/>
        <dbReference type="ChEBI" id="CHEBI:61963"/>
        <dbReference type="ChEBI" id="CHEBI:140664"/>
        <dbReference type="EC" id="2.8.5.2"/>
    </reaction>
</comment>
<keyword evidence="21" id="KW-1185">Reference proteome</keyword>
<evidence type="ECO:0000256" key="5">
    <source>
        <dbReference type="ARBA" id="ARBA00022679"/>
    </source>
</evidence>
<dbReference type="InterPro" id="IPR010916">
    <property type="entry name" value="TonB_box_CS"/>
</dbReference>
<evidence type="ECO:0000256" key="17">
    <source>
        <dbReference type="PIRSR" id="PIRSR038455-3"/>
    </source>
</evidence>
<dbReference type="GO" id="GO:0019417">
    <property type="term" value="P:sulfur oxidation"/>
    <property type="evidence" value="ECO:0007669"/>
    <property type="project" value="InterPro"/>
</dbReference>
<dbReference type="InterPro" id="IPR025710">
    <property type="entry name" value="SoxA"/>
</dbReference>
<evidence type="ECO:0000313" key="20">
    <source>
        <dbReference type="EMBL" id="NIA69730.1"/>
    </source>
</evidence>
<evidence type="ECO:0000256" key="18">
    <source>
        <dbReference type="SAM" id="SignalP"/>
    </source>
</evidence>
<keyword evidence="6 14" id="KW-0479">Metal-binding</keyword>
<keyword evidence="10 14" id="KW-0408">Iron</keyword>
<comment type="cofactor">
    <cofactor evidence="16">
        <name>heme</name>
        <dbReference type="ChEBI" id="CHEBI:30413"/>
    </cofactor>
    <text evidence="16">Binds 2 heme groups per subunit.</text>
</comment>
<dbReference type="PIRSF" id="PIRSF038455">
    <property type="entry name" value="SoxA"/>
    <property type="match status" value="1"/>
</dbReference>
<keyword evidence="9 14" id="KW-0249">Electron transport</keyword>
<dbReference type="NCBIfam" id="TIGR04484">
    <property type="entry name" value="thiosulf_SoxA"/>
    <property type="match status" value="1"/>
</dbReference>
<feature type="binding site" description="covalent" evidence="16">
    <location>
        <position position="192"/>
    </location>
    <ligand>
        <name>heme c</name>
        <dbReference type="ChEBI" id="CHEBI:61717"/>
        <label>2</label>
    </ligand>
</feature>
<feature type="binding site" description="axial binding residue" evidence="17">
    <location>
        <position position="129"/>
    </location>
    <ligand>
        <name>heme c</name>
        <dbReference type="ChEBI" id="CHEBI:61717"/>
        <label>1</label>
    </ligand>
    <ligandPart>
        <name>Fe</name>
        <dbReference type="ChEBI" id="CHEBI:18248"/>
    </ligandPart>
</feature>
<accession>A0A967EYF5</accession>
<feature type="binding site" description="covalent" evidence="16">
    <location>
        <position position="195"/>
    </location>
    <ligand>
        <name>heme c</name>
        <dbReference type="ChEBI" id="CHEBI:61717"/>
        <label>2</label>
    </ligand>
</feature>
<feature type="binding site" description="axial binding residue" evidence="17">
    <location>
        <position position="237"/>
    </location>
    <ligand>
        <name>heme c</name>
        <dbReference type="ChEBI" id="CHEBI:61717"/>
        <label>2</label>
    </ligand>
    <ligandPart>
        <name>Fe</name>
        <dbReference type="ChEBI" id="CHEBI:18248"/>
    </ligandPart>
</feature>
<feature type="binding site" evidence="16">
    <location>
        <position position="233"/>
    </location>
    <ligand>
        <name>substrate</name>
    </ligand>
</feature>
<keyword evidence="8 14" id="KW-0574">Periplasm</keyword>
<evidence type="ECO:0000256" key="14">
    <source>
        <dbReference type="PIRNR" id="PIRNR038455"/>
    </source>
</evidence>
<dbReference type="EC" id="2.8.5.2" evidence="14"/>
<evidence type="ECO:0000256" key="9">
    <source>
        <dbReference type="ARBA" id="ARBA00022982"/>
    </source>
</evidence>
<dbReference type="Pfam" id="PF21342">
    <property type="entry name" value="SoxA-TsdA_cyt-c"/>
    <property type="match status" value="2"/>
</dbReference>
<evidence type="ECO:0000256" key="1">
    <source>
        <dbReference type="ARBA" id="ARBA00004418"/>
    </source>
</evidence>
<evidence type="ECO:0000256" key="13">
    <source>
        <dbReference type="ARBA" id="ARBA00048423"/>
    </source>
</evidence>
<evidence type="ECO:0000256" key="12">
    <source>
        <dbReference type="ARBA" id="ARBA00048077"/>
    </source>
</evidence>
<comment type="similarity">
    <text evidence="11 14">Belongs to the SoxA family.</text>
</comment>
<evidence type="ECO:0000256" key="3">
    <source>
        <dbReference type="ARBA" id="ARBA00022448"/>
    </source>
</evidence>
<evidence type="ECO:0000256" key="6">
    <source>
        <dbReference type="ARBA" id="ARBA00022723"/>
    </source>
</evidence>
<keyword evidence="4 14" id="KW-0349">Heme</keyword>
<evidence type="ECO:0000313" key="21">
    <source>
        <dbReference type="Proteomes" id="UP000761264"/>
    </source>
</evidence>
<keyword evidence="7 18" id="KW-0732">Signal</keyword>
<comment type="subcellular location">
    <subcellularLocation>
        <location evidence="1 14">Periplasm</location>
    </subcellularLocation>
</comment>
<dbReference type="PROSITE" id="PS51007">
    <property type="entry name" value="CYTC"/>
    <property type="match status" value="1"/>
</dbReference>
<name>A0A967EYF5_9PROT</name>
<feature type="signal peptide" evidence="18">
    <location>
        <begin position="1"/>
        <end position="24"/>
    </location>
</feature>
<dbReference type="PROSITE" id="PS00430">
    <property type="entry name" value="TONB_DEPENDENT_REC_1"/>
    <property type="match status" value="1"/>
</dbReference>
<dbReference type="InterPro" id="IPR036909">
    <property type="entry name" value="Cyt_c-like_dom_sf"/>
</dbReference>
<feature type="binding site" description="axial binding residue" evidence="17">
    <location>
        <position position="196"/>
    </location>
    <ligand>
        <name>heme c</name>
        <dbReference type="ChEBI" id="CHEBI:61717"/>
        <label>2</label>
    </ligand>
    <ligandPart>
        <name>Fe</name>
        <dbReference type="ChEBI" id="CHEBI:18248"/>
    </ligandPart>
</feature>
<feature type="binding site" description="covalent" evidence="16">
    <location>
        <position position="94"/>
    </location>
    <ligand>
        <name>heme c</name>
        <dbReference type="ChEBI" id="CHEBI:61717"/>
        <label>1</label>
    </ligand>
</feature>
<dbReference type="FunFam" id="1.10.760.10:FF:000030">
    <property type="entry name" value="L-cysteine S-thiosulfotransferase subunit SoxA"/>
    <property type="match status" value="1"/>
</dbReference>
<dbReference type="GO" id="GO:0070069">
    <property type="term" value="C:cytochrome complex"/>
    <property type="evidence" value="ECO:0007669"/>
    <property type="project" value="InterPro"/>
</dbReference>
<evidence type="ECO:0000259" key="19">
    <source>
        <dbReference type="PROSITE" id="PS51007"/>
    </source>
</evidence>
<feature type="chain" id="PRO_5037513830" description="SoxAX cytochrome complex subunit A" evidence="18">
    <location>
        <begin position="25"/>
        <end position="276"/>
    </location>
</feature>
<keyword evidence="5 14" id="KW-0808">Transferase</keyword>
<evidence type="ECO:0000256" key="2">
    <source>
        <dbReference type="ARBA" id="ARBA00011530"/>
    </source>
</evidence>
<evidence type="ECO:0000256" key="16">
    <source>
        <dbReference type="PIRSR" id="PIRSR038455-2"/>
    </source>
</evidence>
<dbReference type="Proteomes" id="UP000761264">
    <property type="component" value="Unassembled WGS sequence"/>
</dbReference>
<protein>
    <recommendedName>
        <fullName evidence="14">SoxAX cytochrome complex subunit A</fullName>
        <ecNumber evidence="14">2.8.5.2</ecNumber>
    </recommendedName>
    <alternativeName>
        <fullName evidence="14">Protein SoxA</fullName>
    </alternativeName>
    <alternativeName>
        <fullName evidence="14">Sulfur oxidizing protein A</fullName>
    </alternativeName>
    <alternativeName>
        <fullName evidence="14">Thiosulfate-oxidizing multienzyme system protein SoxA</fullName>
    </alternativeName>
</protein>
<feature type="active site" description="Cysteine persulfide intermediate" evidence="15">
    <location>
        <position position="237"/>
    </location>
</feature>
<dbReference type="SUPFAM" id="SSF46626">
    <property type="entry name" value="Cytochrome c"/>
    <property type="match status" value="2"/>
</dbReference>
<evidence type="ECO:0000256" key="8">
    <source>
        <dbReference type="ARBA" id="ARBA00022764"/>
    </source>
</evidence>
<proteinExistence type="inferred from homology"/>
<dbReference type="EMBL" id="JAAQPH010000010">
    <property type="protein sequence ID" value="NIA69730.1"/>
    <property type="molecule type" value="Genomic_DNA"/>
</dbReference>
<dbReference type="AlphaFoldDB" id="A0A967EYF5"/>
<dbReference type="GO" id="GO:0016669">
    <property type="term" value="F:oxidoreductase activity, acting on a sulfur group of donors, cytochrome as acceptor"/>
    <property type="evidence" value="ECO:0007669"/>
    <property type="project" value="InterPro"/>
</dbReference>
<dbReference type="Gene3D" id="1.10.760.10">
    <property type="entry name" value="Cytochrome c-like domain"/>
    <property type="match status" value="2"/>
</dbReference>
<keyword evidence="3 14" id="KW-0813">Transport</keyword>
<evidence type="ECO:0000256" key="4">
    <source>
        <dbReference type="ARBA" id="ARBA00022617"/>
    </source>
</evidence>
<organism evidence="20 21">
    <name type="scientific">Pelagibius litoralis</name>
    <dbReference type="NCBI Taxonomy" id="374515"/>
    <lineage>
        <taxon>Bacteria</taxon>
        <taxon>Pseudomonadati</taxon>
        <taxon>Pseudomonadota</taxon>
        <taxon>Alphaproteobacteria</taxon>
        <taxon>Rhodospirillales</taxon>
        <taxon>Rhodovibrionaceae</taxon>
        <taxon>Pelagibius</taxon>
    </lineage>
</organism>